<evidence type="ECO:0000256" key="1">
    <source>
        <dbReference type="SAM" id="MobiDB-lite"/>
    </source>
</evidence>
<protein>
    <submittedName>
        <fullName evidence="2">Uncharacterized protein</fullName>
    </submittedName>
</protein>
<gene>
    <name evidence="2" type="ORF">S01H1_29574</name>
</gene>
<name>X0TCJ9_9ZZZZ</name>
<evidence type="ECO:0000313" key="2">
    <source>
        <dbReference type="EMBL" id="GAF91238.1"/>
    </source>
</evidence>
<feature type="non-terminal residue" evidence="2">
    <location>
        <position position="1"/>
    </location>
</feature>
<accession>X0TCJ9</accession>
<organism evidence="2">
    <name type="scientific">marine sediment metagenome</name>
    <dbReference type="NCBI Taxonomy" id="412755"/>
    <lineage>
        <taxon>unclassified sequences</taxon>
        <taxon>metagenomes</taxon>
        <taxon>ecological metagenomes</taxon>
    </lineage>
</organism>
<comment type="caution">
    <text evidence="2">The sequence shown here is derived from an EMBL/GenBank/DDBJ whole genome shotgun (WGS) entry which is preliminary data.</text>
</comment>
<dbReference type="EMBL" id="BARS01018147">
    <property type="protein sequence ID" value="GAF91238.1"/>
    <property type="molecule type" value="Genomic_DNA"/>
</dbReference>
<reference evidence="2" key="1">
    <citation type="journal article" date="2014" name="Front. Microbiol.">
        <title>High frequency of phylogenetically diverse reductive dehalogenase-homologous genes in deep subseafloor sedimentary metagenomes.</title>
        <authorList>
            <person name="Kawai M."/>
            <person name="Futagami T."/>
            <person name="Toyoda A."/>
            <person name="Takaki Y."/>
            <person name="Nishi S."/>
            <person name="Hori S."/>
            <person name="Arai W."/>
            <person name="Tsubouchi T."/>
            <person name="Morono Y."/>
            <person name="Uchiyama I."/>
            <person name="Ito T."/>
            <person name="Fujiyama A."/>
            <person name="Inagaki F."/>
            <person name="Takami H."/>
        </authorList>
    </citation>
    <scope>NUCLEOTIDE SEQUENCE</scope>
    <source>
        <strain evidence="2">Expedition CK06-06</strain>
    </source>
</reference>
<feature type="region of interest" description="Disordered" evidence="1">
    <location>
        <begin position="66"/>
        <end position="101"/>
    </location>
</feature>
<proteinExistence type="predicted"/>
<dbReference type="AlphaFoldDB" id="X0TCJ9"/>
<sequence>PKDYVPKMAKNRDPKNSTKYITTVKIYYSDETVKYHREMRNHPDYDPTYGLDDVMQDVTMERVKSASTLRKEQAESIAKAKARRKTYGDNQDFHGPVKKHK</sequence>